<gene>
    <name evidence="1" type="ORF">GCM10009754_36600</name>
</gene>
<keyword evidence="2" id="KW-1185">Reference proteome</keyword>
<dbReference type="Proteomes" id="UP001501116">
    <property type="component" value="Unassembled WGS sequence"/>
</dbReference>
<reference evidence="1 2" key="1">
    <citation type="journal article" date="2019" name="Int. J. Syst. Evol. Microbiol.">
        <title>The Global Catalogue of Microorganisms (GCM) 10K type strain sequencing project: providing services to taxonomists for standard genome sequencing and annotation.</title>
        <authorList>
            <consortium name="The Broad Institute Genomics Platform"/>
            <consortium name="The Broad Institute Genome Sequencing Center for Infectious Disease"/>
            <person name="Wu L."/>
            <person name="Ma J."/>
        </authorList>
    </citation>
    <scope>NUCLEOTIDE SEQUENCE [LARGE SCALE GENOMIC DNA]</scope>
    <source>
        <strain evidence="1 2">JCM 14545</strain>
    </source>
</reference>
<evidence type="ECO:0000313" key="1">
    <source>
        <dbReference type="EMBL" id="GAA1962139.1"/>
    </source>
</evidence>
<name>A0ABN2R1R9_9PSEU</name>
<sequence length="58" mass="6684">MLSLRIVALLLLSRLLIMDLDTARDWWGWTTVGLDVLIGLMVYADREPERPAEQDVRS</sequence>
<dbReference type="EMBL" id="BAAANN010000013">
    <property type="protein sequence ID" value="GAA1962139.1"/>
    <property type="molecule type" value="Genomic_DNA"/>
</dbReference>
<protein>
    <submittedName>
        <fullName evidence="1">Uncharacterized protein</fullName>
    </submittedName>
</protein>
<organism evidence="1 2">
    <name type="scientific">Amycolatopsis minnesotensis</name>
    <dbReference type="NCBI Taxonomy" id="337894"/>
    <lineage>
        <taxon>Bacteria</taxon>
        <taxon>Bacillati</taxon>
        <taxon>Actinomycetota</taxon>
        <taxon>Actinomycetes</taxon>
        <taxon>Pseudonocardiales</taxon>
        <taxon>Pseudonocardiaceae</taxon>
        <taxon>Amycolatopsis</taxon>
    </lineage>
</organism>
<evidence type="ECO:0000313" key="2">
    <source>
        <dbReference type="Proteomes" id="UP001501116"/>
    </source>
</evidence>
<comment type="caution">
    <text evidence="1">The sequence shown here is derived from an EMBL/GenBank/DDBJ whole genome shotgun (WGS) entry which is preliminary data.</text>
</comment>
<accession>A0ABN2R1R9</accession>
<proteinExistence type="predicted"/>